<name>A0AA39WTE1_9PEZI</name>
<keyword evidence="5 14" id="KW-0472">Membrane</keyword>
<evidence type="ECO:0000256" key="6">
    <source>
        <dbReference type="ARBA" id="ARBA00022833"/>
    </source>
</evidence>
<keyword evidence="11 14" id="KW-0143">Chaperone</keyword>
<dbReference type="EMBL" id="JAULSR010000004">
    <property type="protein sequence ID" value="KAK0621268.1"/>
    <property type="molecule type" value="Genomic_DNA"/>
</dbReference>
<keyword evidence="5 14" id="KW-0999">Mitochondrion inner membrane</keyword>
<dbReference type="GO" id="GO:0005743">
    <property type="term" value="C:mitochondrial inner membrane"/>
    <property type="evidence" value="ECO:0007669"/>
    <property type="project" value="UniProtKB-SubCell"/>
</dbReference>
<evidence type="ECO:0000256" key="9">
    <source>
        <dbReference type="ARBA" id="ARBA00023128"/>
    </source>
</evidence>
<comment type="caution">
    <text evidence="16">The sequence shown here is derived from an EMBL/GenBank/DDBJ whole genome shotgun (WGS) entry which is preliminary data.</text>
</comment>
<evidence type="ECO:0000256" key="3">
    <source>
        <dbReference type="ARBA" id="ARBA00022448"/>
    </source>
</evidence>
<keyword evidence="9 14" id="KW-0496">Mitochondrion</keyword>
<evidence type="ECO:0000256" key="10">
    <source>
        <dbReference type="ARBA" id="ARBA00023157"/>
    </source>
</evidence>
<evidence type="ECO:0000256" key="5">
    <source>
        <dbReference type="ARBA" id="ARBA00022792"/>
    </source>
</evidence>
<keyword evidence="17" id="KW-1185">Reference proteome</keyword>
<keyword evidence="8 14" id="KW-0811">Translocation</keyword>
<reference evidence="16" key="1">
    <citation type="submission" date="2023-06" db="EMBL/GenBank/DDBJ databases">
        <title>Genome-scale phylogeny and comparative genomics of the fungal order Sordariales.</title>
        <authorList>
            <consortium name="Lawrence Berkeley National Laboratory"/>
            <person name="Hensen N."/>
            <person name="Bonometti L."/>
            <person name="Westerberg I."/>
            <person name="Brannstrom I.O."/>
            <person name="Guillou S."/>
            <person name="Cros-Aarteil S."/>
            <person name="Calhoun S."/>
            <person name="Haridas S."/>
            <person name="Kuo A."/>
            <person name="Mondo S."/>
            <person name="Pangilinan J."/>
            <person name="Riley R."/>
            <person name="LaButti K."/>
            <person name="Andreopoulos B."/>
            <person name="Lipzen A."/>
            <person name="Chen C."/>
            <person name="Yanf M."/>
            <person name="Daum C."/>
            <person name="Ng V."/>
            <person name="Clum A."/>
            <person name="Steindorff A."/>
            <person name="Ohm R."/>
            <person name="Martin F."/>
            <person name="Silar P."/>
            <person name="Natvig D."/>
            <person name="Lalanne C."/>
            <person name="Gautier V."/>
            <person name="Ament-velasquez S.L."/>
            <person name="Kruys A."/>
            <person name="Hutchinson M.I."/>
            <person name="Powell A.J."/>
            <person name="Barry K."/>
            <person name="Miller A.N."/>
            <person name="Grigoriev I.V."/>
            <person name="Debuchy R."/>
            <person name="Gladieux P."/>
            <person name="Thoren M.H."/>
            <person name="Johannesson H."/>
        </authorList>
    </citation>
    <scope>NUCLEOTIDE SEQUENCE</scope>
    <source>
        <strain evidence="16">SMH3391-2</strain>
    </source>
</reference>
<dbReference type="GO" id="GO:0045039">
    <property type="term" value="P:protein insertion into mitochondrial inner membrane"/>
    <property type="evidence" value="ECO:0007669"/>
    <property type="project" value="UniProtKB-ARBA"/>
</dbReference>
<organism evidence="16 17">
    <name type="scientific">Bombardia bombarda</name>
    <dbReference type="NCBI Taxonomy" id="252184"/>
    <lineage>
        <taxon>Eukaryota</taxon>
        <taxon>Fungi</taxon>
        <taxon>Dikarya</taxon>
        <taxon>Ascomycota</taxon>
        <taxon>Pezizomycotina</taxon>
        <taxon>Sordariomycetes</taxon>
        <taxon>Sordariomycetidae</taxon>
        <taxon>Sordariales</taxon>
        <taxon>Lasiosphaeriaceae</taxon>
        <taxon>Bombardia</taxon>
    </lineage>
</organism>
<evidence type="ECO:0000256" key="8">
    <source>
        <dbReference type="ARBA" id="ARBA00023010"/>
    </source>
</evidence>
<comment type="function">
    <text evidence="12">Mitochondrial intermembrane chaperone that participates in the import and insertion of some multi-pass transmembrane proteins into the mitochondrial inner membrane. Also required for the transfer of beta-barrel precursors from the TOM complex to the sorting and assembly machinery (SAM complex) of the outer membrane. Acts as a chaperone-like protein that protects the hydrophobic precursors from aggregation and guide them through the mitochondrial intermembrane space. The TIM8-TIM13 complex is non essential and only mediates the import of few proteins, while the predominant TIM9-TIM10 70 kDa complex is crucial and mediates the import of much more proteins.</text>
</comment>
<keyword evidence="4" id="KW-0479">Metal-binding</keyword>
<evidence type="ECO:0000259" key="15">
    <source>
        <dbReference type="Pfam" id="PF02953"/>
    </source>
</evidence>
<dbReference type="InterPro" id="IPR035427">
    <property type="entry name" value="Tim10-like_dom_sf"/>
</dbReference>
<dbReference type="Gene3D" id="1.10.287.810">
    <property type="entry name" value="Mitochondrial import inner membrane translocase subunit tim13 like domains"/>
    <property type="match status" value="1"/>
</dbReference>
<evidence type="ECO:0000313" key="17">
    <source>
        <dbReference type="Proteomes" id="UP001174934"/>
    </source>
</evidence>
<dbReference type="GO" id="GO:0042719">
    <property type="term" value="C:mitochondrial intermembrane space chaperone complex"/>
    <property type="evidence" value="ECO:0007669"/>
    <property type="project" value="UniProtKB-ARBA"/>
</dbReference>
<accession>A0AA39WTE1</accession>
<comment type="similarity">
    <text evidence="2 14">Belongs to the small Tim family.</text>
</comment>
<dbReference type="Pfam" id="PF02953">
    <property type="entry name" value="zf-Tim10_DDP"/>
    <property type="match status" value="1"/>
</dbReference>
<feature type="domain" description="Tim10-like" evidence="15">
    <location>
        <begin position="12"/>
        <end position="72"/>
    </location>
</feature>
<dbReference type="InterPro" id="IPR004217">
    <property type="entry name" value="Tim10-like"/>
</dbReference>
<dbReference type="GO" id="GO:0015031">
    <property type="term" value="P:protein transport"/>
    <property type="evidence" value="ECO:0007669"/>
    <property type="project" value="UniProtKB-KW"/>
</dbReference>
<comment type="domain">
    <text evidence="14">The twin CX3C motif contains 4 conserved Cys residues that form 2 disulfide bonds in the mitochondrial intermembrane space.</text>
</comment>
<keyword evidence="6" id="KW-0862">Zinc</keyword>
<evidence type="ECO:0000256" key="13">
    <source>
        <dbReference type="ARBA" id="ARBA00025862"/>
    </source>
</evidence>
<evidence type="ECO:0000256" key="12">
    <source>
        <dbReference type="ARBA" id="ARBA00025151"/>
    </source>
</evidence>
<dbReference type="Proteomes" id="UP001174934">
    <property type="component" value="Unassembled WGS sequence"/>
</dbReference>
<comment type="subunit">
    <text evidence="13">Heterohexamer; composed of 3 copies of TIM8 and 3 copies of TIM13, named soluble 70 kDa complex. Associates with the TIM22 complex, whose core is composed of TIM22 and TIM54. Interacts with the transmembrane regions of multi-pass transmembrane proteins in transit.</text>
</comment>
<evidence type="ECO:0000256" key="14">
    <source>
        <dbReference type="RuleBase" id="RU367043"/>
    </source>
</evidence>
<dbReference type="SUPFAM" id="SSF144122">
    <property type="entry name" value="Tim10-like"/>
    <property type="match status" value="1"/>
</dbReference>
<evidence type="ECO:0000256" key="2">
    <source>
        <dbReference type="ARBA" id="ARBA00006720"/>
    </source>
</evidence>
<keyword evidence="3 14" id="KW-0813">Transport</keyword>
<dbReference type="GO" id="GO:0046872">
    <property type="term" value="F:metal ion binding"/>
    <property type="evidence" value="ECO:0007669"/>
    <property type="project" value="UniProtKB-KW"/>
</dbReference>
<dbReference type="AlphaFoldDB" id="A0AA39WTE1"/>
<comment type="subcellular location">
    <subcellularLocation>
        <location evidence="1 14">Mitochondrion inner membrane</location>
        <topology evidence="1 14">Peripheral membrane protein</topology>
        <orientation evidence="1 14">Intermembrane side</orientation>
    </subcellularLocation>
</comment>
<proteinExistence type="inferred from homology"/>
<dbReference type="FunFam" id="1.10.287.810:FF:000001">
    <property type="entry name" value="mitochondrial import inner membrane translocase subunit TIM13"/>
    <property type="match status" value="1"/>
</dbReference>
<evidence type="ECO:0000313" key="16">
    <source>
        <dbReference type="EMBL" id="KAK0621268.1"/>
    </source>
</evidence>
<protein>
    <recommendedName>
        <fullName evidence="14">Mitochondrial import inner membrane translocase subunit</fullName>
    </recommendedName>
</protein>
<evidence type="ECO:0000256" key="11">
    <source>
        <dbReference type="ARBA" id="ARBA00023186"/>
    </source>
</evidence>
<keyword evidence="10 14" id="KW-1015">Disulfide bond</keyword>
<evidence type="ECO:0000256" key="4">
    <source>
        <dbReference type="ARBA" id="ARBA00022723"/>
    </source>
</evidence>
<evidence type="ECO:0000256" key="7">
    <source>
        <dbReference type="ARBA" id="ARBA00022927"/>
    </source>
</evidence>
<keyword evidence="7 14" id="KW-0653">Protein transport</keyword>
<gene>
    <name evidence="16" type="ORF">B0T17DRAFT_533457</name>
</gene>
<evidence type="ECO:0000256" key="1">
    <source>
        <dbReference type="ARBA" id="ARBA00004137"/>
    </source>
</evidence>
<sequence>MDSAGVKQAIIKQVLVESQMANARQLIEKINDICFDKCVPKPGSSVSSGEKTCVTNCMEKYMAAWNQVNTAYVRRIQTEVNNGAQ</sequence>